<evidence type="ECO:0000256" key="5">
    <source>
        <dbReference type="SAM" id="MobiDB-lite"/>
    </source>
</evidence>
<dbReference type="CDD" id="cd02440">
    <property type="entry name" value="AdoMet_MTases"/>
    <property type="match status" value="1"/>
</dbReference>
<name>A0AAN7AEB2_9PEZI</name>
<keyword evidence="8" id="KW-1185">Reference proteome</keyword>
<feature type="transmembrane region" description="Helical" evidence="6">
    <location>
        <begin position="299"/>
        <end position="321"/>
    </location>
</feature>
<feature type="compositionally biased region" description="Acidic residues" evidence="5">
    <location>
        <begin position="32"/>
        <end position="44"/>
    </location>
</feature>
<keyword evidence="6" id="KW-0472">Membrane</keyword>
<dbReference type="GO" id="GO:0032259">
    <property type="term" value="P:methylation"/>
    <property type="evidence" value="ECO:0007669"/>
    <property type="project" value="UniProtKB-KW"/>
</dbReference>
<dbReference type="SUPFAM" id="SSF53335">
    <property type="entry name" value="S-adenosyl-L-methionine-dependent methyltransferases"/>
    <property type="match status" value="1"/>
</dbReference>
<comment type="caution">
    <text evidence="7">The sequence shown here is derived from an EMBL/GenBank/DDBJ whole genome shotgun (WGS) entry which is preliminary data.</text>
</comment>
<comment type="similarity">
    <text evidence="4">Belongs to the methyltransferase superfamily. LaeA methyltransferase family.</text>
</comment>
<evidence type="ECO:0000256" key="4">
    <source>
        <dbReference type="ARBA" id="ARBA00038158"/>
    </source>
</evidence>
<dbReference type="GO" id="GO:0008168">
    <property type="term" value="F:methyltransferase activity"/>
    <property type="evidence" value="ECO:0007669"/>
    <property type="project" value="UniProtKB-KW"/>
</dbReference>
<evidence type="ECO:0000313" key="8">
    <source>
        <dbReference type="Proteomes" id="UP001302126"/>
    </source>
</evidence>
<protein>
    <submittedName>
        <fullName evidence="7">S-adenosyl-L-methionine-dependent methyltransferase</fullName>
    </submittedName>
</protein>
<evidence type="ECO:0000256" key="6">
    <source>
        <dbReference type="SAM" id="Phobius"/>
    </source>
</evidence>
<feature type="compositionally biased region" description="Low complexity" evidence="5">
    <location>
        <begin position="45"/>
        <end position="54"/>
    </location>
</feature>
<feature type="compositionally biased region" description="Low complexity" evidence="5">
    <location>
        <begin position="17"/>
        <end position="30"/>
    </location>
</feature>
<sequence>MADSTAAASSPPPPAPAGAAATAPDPQQQPEIDVDPDFQDDDADSALGDDNASSTASVSSSIFEYRKIHGRTFHNFGQAKEEYWAPNDETQNEQLDINHHLLTLALNDRLYLAPLENPKKVLDIGTGTGIWAIDFADGFPNAEVIGTDLSPIQPVWVPPNCKFQLDDASQVPWTFHDNSLDYVHIRYMIGCFKDWQSVYREAYRVLKPGGWLEHMECSSSVLSDDGSLPEDSIFSDWKKLFKEAGAKMGQTFEIIDDDKWVGWLKEAGFAHVNQKTIKAPVGEWPKDKRMKQVGQFNQYSLTMGIEGFGLFVLTTVLGWEYNKVQVFMAKMKEALRNRDYHSYVIWGVAWTQKPFDA</sequence>
<keyword evidence="3" id="KW-0949">S-adenosyl-L-methionine</keyword>
<dbReference type="Gene3D" id="3.40.50.150">
    <property type="entry name" value="Vaccinia Virus protein VP39"/>
    <property type="match status" value="1"/>
</dbReference>
<accession>A0AAN7AEB2</accession>
<evidence type="ECO:0000256" key="1">
    <source>
        <dbReference type="ARBA" id="ARBA00022603"/>
    </source>
</evidence>
<dbReference type="PROSITE" id="PS01184">
    <property type="entry name" value="UBIE_2"/>
    <property type="match status" value="1"/>
</dbReference>
<dbReference type="Proteomes" id="UP001302126">
    <property type="component" value="Unassembled WGS sequence"/>
</dbReference>
<dbReference type="Pfam" id="PF13489">
    <property type="entry name" value="Methyltransf_23"/>
    <property type="match status" value="1"/>
</dbReference>
<keyword evidence="6" id="KW-0812">Transmembrane</keyword>
<feature type="region of interest" description="Disordered" evidence="5">
    <location>
        <begin position="1"/>
        <end position="54"/>
    </location>
</feature>
<reference evidence="7" key="1">
    <citation type="journal article" date="2023" name="Mol. Phylogenet. Evol.">
        <title>Genome-scale phylogeny and comparative genomics of the fungal order Sordariales.</title>
        <authorList>
            <person name="Hensen N."/>
            <person name="Bonometti L."/>
            <person name="Westerberg I."/>
            <person name="Brannstrom I.O."/>
            <person name="Guillou S."/>
            <person name="Cros-Aarteil S."/>
            <person name="Calhoun S."/>
            <person name="Haridas S."/>
            <person name="Kuo A."/>
            <person name="Mondo S."/>
            <person name="Pangilinan J."/>
            <person name="Riley R."/>
            <person name="LaButti K."/>
            <person name="Andreopoulos B."/>
            <person name="Lipzen A."/>
            <person name="Chen C."/>
            <person name="Yan M."/>
            <person name="Daum C."/>
            <person name="Ng V."/>
            <person name="Clum A."/>
            <person name="Steindorff A."/>
            <person name="Ohm R.A."/>
            <person name="Martin F."/>
            <person name="Silar P."/>
            <person name="Natvig D.O."/>
            <person name="Lalanne C."/>
            <person name="Gautier V."/>
            <person name="Ament-Velasquez S.L."/>
            <person name="Kruys A."/>
            <person name="Hutchinson M.I."/>
            <person name="Powell A.J."/>
            <person name="Barry K."/>
            <person name="Miller A.N."/>
            <person name="Grigoriev I.V."/>
            <person name="Debuchy R."/>
            <person name="Gladieux P."/>
            <person name="Hiltunen Thoren M."/>
            <person name="Johannesson H."/>
        </authorList>
    </citation>
    <scope>NUCLEOTIDE SEQUENCE</scope>
    <source>
        <strain evidence="7">PSN309</strain>
    </source>
</reference>
<dbReference type="InterPro" id="IPR023576">
    <property type="entry name" value="UbiE/COQ5_MeTrFase_CS"/>
</dbReference>
<evidence type="ECO:0000256" key="2">
    <source>
        <dbReference type="ARBA" id="ARBA00022679"/>
    </source>
</evidence>
<dbReference type="InterPro" id="IPR029063">
    <property type="entry name" value="SAM-dependent_MTases_sf"/>
</dbReference>
<reference evidence="7" key="2">
    <citation type="submission" date="2023-05" db="EMBL/GenBank/DDBJ databases">
        <authorList>
            <consortium name="Lawrence Berkeley National Laboratory"/>
            <person name="Steindorff A."/>
            <person name="Hensen N."/>
            <person name="Bonometti L."/>
            <person name="Westerberg I."/>
            <person name="Brannstrom I.O."/>
            <person name="Guillou S."/>
            <person name="Cros-Aarteil S."/>
            <person name="Calhoun S."/>
            <person name="Haridas S."/>
            <person name="Kuo A."/>
            <person name="Mondo S."/>
            <person name="Pangilinan J."/>
            <person name="Riley R."/>
            <person name="Labutti K."/>
            <person name="Andreopoulos B."/>
            <person name="Lipzen A."/>
            <person name="Chen C."/>
            <person name="Yanf M."/>
            <person name="Daum C."/>
            <person name="Ng V."/>
            <person name="Clum A."/>
            <person name="Ohm R."/>
            <person name="Martin F."/>
            <person name="Silar P."/>
            <person name="Natvig D."/>
            <person name="Lalanne C."/>
            <person name="Gautier V."/>
            <person name="Ament-Velasquez S.L."/>
            <person name="Kruys A."/>
            <person name="Hutchinson M.I."/>
            <person name="Powell A.J."/>
            <person name="Barry K."/>
            <person name="Miller A.N."/>
            <person name="Grigoriev I.V."/>
            <person name="Debuchy R."/>
            <person name="Gladieux P."/>
            <person name="Thoren M.H."/>
            <person name="Johannesson H."/>
        </authorList>
    </citation>
    <scope>NUCLEOTIDE SEQUENCE</scope>
    <source>
        <strain evidence="7">PSN309</strain>
    </source>
</reference>
<evidence type="ECO:0000256" key="3">
    <source>
        <dbReference type="ARBA" id="ARBA00022691"/>
    </source>
</evidence>
<dbReference type="PANTHER" id="PTHR43591">
    <property type="entry name" value="METHYLTRANSFERASE"/>
    <property type="match status" value="1"/>
</dbReference>
<proteinExistence type="inferred from homology"/>
<gene>
    <name evidence="7" type="ORF">QBC35DRAFT_509451</name>
</gene>
<keyword evidence="1 7" id="KW-0489">Methyltransferase</keyword>
<keyword evidence="2" id="KW-0808">Transferase</keyword>
<evidence type="ECO:0000313" key="7">
    <source>
        <dbReference type="EMBL" id="KAK4182707.1"/>
    </source>
</evidence>
<keyword evidence="6" id="KW-1133">Transmembrane helix</keyword>
<dbReference type="AlphaFoldDB" id="A0AAN7AEB2"/>
<organism evidence="7 8">
    <name type="scientific">Podospora australis</name>
    <dbReference type="NCBI Taxonomy" id="1536484"/>
    <lineage>
        <taxon>Eukaryota</taxon>
        <taxon>Fungi</taxon>
        <taxon>Dikarya</taxon>
        <taxon>Ascomycota</taxon>
        <taxon>Pezizomycotina</taxon>
        <taxon>Sordariomycetes</taxon>
        <taxon>Sordariomycetidae</taxon>
        <taxon>Sordariales</taxon>
        <taxon>Podosporaceae</taxon>
        <taxon>Podospora</taxon>
    </lineage>
</organism>
<dbReference type="EMBL" id="MU864620">
    <property type="protein sequence ID" value="KAK4182707.1"/>
    <property type="molecule type" value="Genomic_DNA"/>
</dbReference>
<dbReference type="PANTHER" id="PTHR43591:SF10">
    <property type="entry name" value="ABC TRANSMEMBRANE TYPE-1 DOMAIN-CONTAINING PROTEIN-RELATED"/>
    <property type="match status" value="1"/>
</dbReference>